<evidence type="ECO:0000256" key="1">
    <source>
        <dbReference type="SAM" id="Phobius"/>
    </source>
</evidence>
<reference evidence="2 3" key="1">
    <citation type="journal article" date="2018" name="Int. J. Syst. Evol. Microbiol.">
        <title>Glycomyces paridis sp. nov., isolated from the medicinal plant Paris polyphylla.</title>
        <authorList>
            <person name="Fang X.M."/>
            <person name="Bai J.L."/>
            <person name="Su J."/>
            <person name="Zhao L.L."/>
            <person name="Liu H.Y."/>
            <person name="Ma B.P."/>
            <person name="Zhang Y.Q."/>
            <person name="Yu L.Y."/>
        </authorList>
    </citation>
    <scope>NUCLEOTIDE SEQUENCE [LARGE SCALE GENOMIC DNA]</scope>
    <source>
        <strain evidence="2 3">CPCC 204357</strain>
    </source>
</reference>
<keyword evidence="1" id="KW-0812">Transmembrane</keyword>
<gene>
    <name evidence="2" type="ORF">E9998_17845</name>
</gene>
<keyword evidence="1" id="KW-0472">Membrane</keyword>
<keyword evidence="1" id="KW-1133">Transmembrane helix</keyword>
<dbReference type="Proteomes" id="UP000305792">
    <property type="component" value="Unassembled WGS sequence"/>
</dbReference>
<organism evidence="2 3">
    <name type="scientific">Glycomyces paridis</name>
    <dbReference type="NCBI Taxonomy" id="2126555"/>
    <lineage>
        <taxon>Bacteria</taxon>
        <taxon>Bacillati</taxon>
        <taxon>Actinomycetota</taxon>
        <taxon>Actinomycetes</taxon>
        <taxon>Glycomycetales</taxon>
        <taxon>Glycomycetaceae</taxon>
        <taxon>Glycomyces</taxon>
    </lineage>
</organism>
<name>A0A4V4HNK5_9ACTN</name>
<proteinExistence type="predicted"/>
<dbReference type="EMBL" id="STGX01000014">
    <property type="protein sequence ID" value="THV26426.1"/>
    <property type="molecule type" value="Genomic_DNA"/>
</dbReference>
<evidence type="ECO:0000313" key="2">
    <source>
        <dbReference type="EMBL" id="THV26426.1"/>
    </source>
</evidence>
<feature type="transmembrane region" description="Helical" evidence="1">
    <location>
        <begin position="88"/>
        <end position="111"/>
    </location>
</feature>
<dbReference type="AlphaFoldDB" id="A0A4V4HNK5"/>
<comment type="caution">
    <text evidence="2">The sequence shown here is derived from an EMBL/GenBank/DDBJ whole genome shotgun (WGS) entry which is preliminary data.</text>
</comment>
<sequence>MLELDRSNPFEHTGHIAWFPHGVGLPDRGTDLVRLDCGMCGASLPIELVSIASVRARIRRVRAMAAGVGSIGALTFAAVWSVESQEGPVLLAALLALVGAAMTTFGFIVAFTPRRPQGTARIDADAWRRERGGEATEGPVHVVRFERSIGGELLGA</sequence>
<dbReference type="RefSeq" id="WP_136531055.1">
    <property type="nucleotide sequence ID" value="NZ_STGX01000014.1"/>
</dbReference>
<accession>A0A4V4HNK5</accession>
<keyword evidence="3" id="KW-1185">Reference proteome</keyword>
<feature type="transmembrane region" description="Helical" evidence="1">
    <location>
        <begin position="63"/>
        <end position="82"/>
    </location>
</feature>
<evidence type="ECO:0000313" key="3">
    <source>
        <dbReference type="Proteomes" id="UP000305792"/>
    </source>
</evidence>
<protein>
    <submittedName>
        <fullName evidence="2">Uncharacterized protein</fullName>
    </submittedName>
</protein>